<evidence type="ECO:0000313" key="3">
    <source>
        <dbReference type="EMBL" id="RFS86920.1"/>
    </source>
</evidence>
<dbReference type="RefSeq" id="WP_117397372.1">
    <property type="nucleotide sequence ID" value="NZ_QVNQ01000001.1"/>
</dbReference>
<dbReference type="PRINTS" id="PR00111">
    <property type="entry name" value="ABHYDROLASE"/>
</dbReference>
<name>A0A372GNE1_9ACTN</name>
<protein>
    <submittedName>
        <fullName evidence="3">Alpha/beta hydrolase</fullName>
    </submittedName>
</protein>
<dbReference type="GO" id="GO:0016020">
    <property type="term" value="C:membrane"/>
    <property type="evidence" value="ECO:0007669"/>
    <property type="project" value="TreeGrafter"/>
</dbReference>
<proteinExistence type="predicted"/>
<dbReference type="GO" id="GO:0016787">
    <property type="term" value="F:hydrolase activity"/>
    <property type="evidence" value="ECO:0007669"/>
    <property type="project" value="UniProtKB-KW"/>
</dbReference>
<dbReference type="Gene3D" id="3.40.50.1820">
    <property type="entry name" value="alpha/beta hydrolase"/>
    <property type="match status" value="1"/>
</dbReference>
<dbReference type="PANTHER" id="PTHR43798">
    <property type="entry name" value="MONOACYLGLYCEROL LIPASE"/>
    <property type="match status" value="1"/>
</dbReference>
<dbReference type="InterPro" id="IPR000073">
    <property type="entry name" value="AB_hydrolase_1"/>
</dbReference>
<keyword evidence="4" id="KW-1185">Reference proteome</keyword>
<evidence type="ECO:0000256" key="1">
    <source>
        <dbReference type="ARBA" id="ARBA00022801"/>
    </source>
</evidence>
<sequence length="258" mass="27868">MTQLTVGNAQITYRAEGSGPALVLVHGVGSGAAMWDELLPQLTDRNTVLLPDLSGSDAAEDDGAPLTIETLAEQVIAVIEHAGAGPADVVGFSLGAPTAAAVAALRPDLVRRLLPVAGFVHAEDEYLQQLITAWLALTDNPEGFGRLGTLTSFTPRYLNEIGHDLAEQTRWFMSPVHGRLRQLDLVRRVDVRSLLPRIEAPTLVIGCTRDQLIPVENHREFAGAITGSEYTELDTGHVTMAERPADFLKLVHDFLARP</sequence>
<accession>A0A372GNE1</accession>
<organism evidence="3 4">
    <name type="scientific">Actinomadura spongiicola</name>
    <dbReference type="NCBI Taxonomy" id="2303421"/>
    <lineage>
        <taxon>Bacteria</taxon>
        <taxon>Bacillati</taxon>
        <taxon>Actinomycetota</taxon>
        <taxon>Actinomycetes</taxon>
        <taxon>Streptosporangiales</taxon>
        <taxon>Thermomonosporaceae</taxon>
        <taxon>Actinomadura</taxon>
    </lineage>
</organism>
<dbReference type="OrthoDB" id="3866834at2"/>
<dbReference type="Pfam" id="PF00561">
    <property type="entry name" value="Abhydrolase_1"/>
    <property type="match status" value="1"/>
</dbReference>
<dbReference type="InterPro" id="IPR029058">
    <property type="entry name" value="AB_hydrolase_fold"/>
</dbReference>
<dbReference type="Proteomes" id="UP000262882">
    <property type="component" value="Unassembled WGS sequence"/>
</dbReference>
<evidence type="ECO:0000259" key="2">
    <source>
        <dbReference type="Pfam" id="PF00561"/>
    </source>
</evidence>
<dbReference type="SUPFAM" id="SSF53474">
    <property type="entry name" value="alpha/beta-Hydrolases"/>
    <property type="match status" value="1"/>
</dbReference>
<dbReference type="EMBL" id="QVNQ01000001">
    <property type="protein sequence ID" value="RFS86920.1"/>
    <property type="molecule type" value="Genomic_DNA"/>
</dbReference>
<keyword evidence="1 3" id="KW-0378">Hydrolase</keyword>
<dbReference type="PANTHER" id="PTHR43798:SF31">
    <property type="entry name" value="AB HYDROLASE SUPERFAMILY PROTEIN YCLE"/>
    <property type="match status" value="1"/>
</dbReference>
<reference evidence="3 4" key="1">
    <citation type="submission" date="2018-08" db="EMBL/GenBank/DDBJ databases">
        <title>Actinomadura spongicola sp. nov., isolated from marine sponge Leucetta chagosensis.</title>
        <authorList>
            <person name="Li L."/>
            <person name="Lin H.W."/>
        </authorList>
    </citation>
    <scope>NUCLEOTIDE SEQUENCE [LARGE SCALE GENOMIC DNA]</scope>
    <source>
        <strain evidence="3 4">LHW52907</strain>
    </source>
</reference>
<gene>
    <name evidence="3" type="ORF">D0T12_01220</name>
</gene>
<comment type="caution">
    <text evidence="3">The sequence shown here is derived from an EMBL/GenBank/DDBJ whole genome shotgun (WGS) entry which is preliminary data.</text>
</comment>
<dbReference type="AlphaFoldDB" id="A0A372GNE1"/>
<dbReference type="InterPro" id="IPR050266">
    <property type="entry name" value="AB_hydrolase_sf"/>
</dbReference>
<feature type="domain" description="AB hydrolase-1" evidence="2">
    <location>
        <begin position="20"/>
        <end position="243"/>
    </location>
</feature>
<evidence type="ECO:0000313" key="4">
    <source>
        <dbReference type="Proteomes" id="UP000262882"/>
    </source>
</evidence>